<dbReference type="Proteomes" id="UP000663865">
    <property type="component" value="Unassembled WGS sequence"/>
</dbReference>
<evidence type="ECO:0000313" key="1">
    <source>
        <dbReference type="EMBL" id="CAF3417115.1"/>
    </source>
</evidence>
<dbReference type="AlphaFoldDB" id="A0A820UIX3"/>
<proteinExistence type="predicted"/>
<sequence>MLNRDLRLMDVDIILKMGFFLRSLHKNLETLHHQQQSIEIIGILFQGFCGQGLSMESFEKMKKTKEGLIVFQQLYFHSCDRQVSYIYAQSVALSNDLNSVGILFVTSIDPFRRCQKR</sequence>
<reference evidence="2" key="1">
    <citation type="submission" date="2021-02" db="EMBL/GenBank/DDBJ databases">
        <authorList>
            <person name="Nowell W R."/>
        </authorList>
    </citation>
    <scope>NUCLEOTIDE SEQUENCE</scope>
</reference>
<evidence type="ECO:0000313" key="3">
    <source>
        <dbReference type="Proteomes" id="UP000663838"/>
    </source>
</evidence>
<organism evidence="2 3">
    <name type="scientific">Rotaria socialis</name>
    <dbReference type="NCBI Taxonomy" id="392032"/>
    <lineage>
        <taxon>Eukaryota</taxon>
        <taxon>Metazoa</taxon>
        <taxon>Spiralia</taxon>
        <taxon>Gnathifera</taxon>
        <taxon>Rotifera</taxon>
        <taxon>Eurotatoria</taxon>
        <taxon>Bdelloidea</taxon>
        <taxon>Philodinida</taxon>
        <taxon>Philodinidae</taxon>
        <taxon>Rotaria</taxon>
    </lineage>
</organism>
<protein>
    <submittedName>
        <fullName evidence="2">Uncharacterized protein</fullName>
    </submittedName>
</protein>
<comment type="caution">
    <text evidence="2">The sequence shown here is derived from an EMBL/GenBank/DDBJ whole genome shotgun (WGS) entry which is preliminary data.</text>
</comment>
<evidence type="ECO:0000313" key="2">
    <source>
        <dbReference type="EMBL" id="CAF4484794.1"/>
    </source>
</evidence>
<gene>
    <name evidence="1" type="ORF">KIK155_LOCUS9579</name>
    <name evidence="2" type="ORF">TOA249_LOCUS2120</name>
</gene>
<dbReference type="EMBL" id="CAJOBS010000066">
    <property type="protein sequence ID" value="CAF4484794.1"/>
    <property type="molecule type" value="Genomic_DNA"/>
</dbReference>
<dbReference type="EMBL" id="CAJNYV010001371">
    <property type="protein sequence ID" value="CAF3417115.1"/>
    <property type="molecule type" value="Genomic_DNA"/>
</dbReference>
<name>A0A820UIX3_9BILA</name>
<dbReference type="Proteomes" id="UP000663838">
    <property type="component" value="Unassembled WGS sequence"/>
</dbReference>
<accession>A0A820UIX3</accession>